<keyword evidence="9" id="KW-0812">Transmembrane</keyword>
<evidence type="ECO:0000256" key="1">
    <source>
        <dbReference type="ARBA" id="ARBA00004609"/>
    </source>
</evidence>
<dbReference type="RefSeq" id="XP_016587730.1">
    <property type="nucleotide sequence ID" value="XM_016736154.1"/>
</dbReference>
<evidence type="ECO:0000256" key="6">
    <source>
        <dbReference type="ARBA" id="ARBA00023180"/>
    </source>
</evidence>
<dbReference type="AlphaFoldDB" id="A0A0F2M7K7"/>
<evidence type="ECO:0000256" key="10">
    <source>
        <dbReference type="SAM" id="SignalP"/>
    </source>
</evidence>
<comment type="caution">
    <text evidence="12">The sequence shown here is derived from an EMBL/GenBank/DDBJ whole genome shotgun (WGS) entry which is preliminary data.</text>
</comment>
<dbReference type="EMBL" id="AXCR01000007">
    <property type="protein sequence ID" value="KJR85054.1"/>
    <property type="molecule type" value="Genomic_DNA"/>
</dbReference>
<dbReference type="CDD" id="cd21176">
    <property type="entry name" value="LPMO_auxiliary-like"/>
    <property type="match status" value="1"/>
</dbReference>
<evidence type="ECO:0000256" key="5">
    <source>
        <dbReference type="ARBA" id="ARBA00023136"/>
    </source>
</evidence>
<feature type="signal peptide" evidence="10">
    <location>
        <begin position="1"/>
        <end position="19"/>
    </location>
</feature>
<dbReference type="KEGG" id="ssck:SPSK_09582"/>
<keyword evidence="7" id="KW-0449">Lipoprotein</keyword>
<organism evidence="12 13">
    <name type="scientific">Sporothrix schenckii 1099-18</name>
    <dbReference type="NCBI Taxonomy" id="1397361"/>
    <lineage>
        <taxon>Eukaryota</taxon>
        <taxon>Fungi</taxon>
        <taxon>Dikarya</taxon>
        <taxon>Ascomycota</taxon>
        <taxon>Pezizomycotina</taxon>
        <taxon>Sordariomycetes</taxon>
        <taxon>Sordariomycetidae</taxon>
        <taxon>Ophiostomatales</taxon>
        <taxon>Ophiostomataceae</taxon>
        <taxon>Sporothrix</taxon>
    </lineage>
</organism>
<evidence type="ECO:0000256" key="7">
    <source>
        <dbReference type="ARBA" id="ARBA00023288"/>
    </source>
</evidence>
<evidence type="ECO:0000256" key="3">
    <source>
        <dbReference type="ARBA" id="ARBA00022622"/>
    </source>
</evidence>
<evidence type="ECO:0000313" key="12">
    <source>
        <dbReference type="EMBL" id="KJR85054.1"/>
    </source>
</evidence>
<dbReference type="Pfam" id="PF20238">
    <property type="entry name" value="BIM1-like_dom"/>
    <property type="match status" value="1"/>
</dbReference>
<keyword evidence="4 10" id="KW-0732">Signal</keyword>
<keyword evidence="3" id="KW-0336">GPI-anchor</keyword>
<accession>A0A0F2M7K7</accession>
<dbReference type="PANTHER" id="PTHR34992">
    <property type="entry name" value="HYPHAL ANASTAMOSIS-7 PROTEIN"/>
    <property type="match status" value="1"/>
</dbReference>
<keyword evidence="6" id="KW-0325">Glycoprotein</keyword>
<reference evidence="12 13" key="2">
    <citation type="journal article" date="2015" name="Eukaryot. Cell">
        <title>Asexual propagation of a virulent clone complex in a human and feline outbreak of sporotrichosis.</title>
        <authorList>
            <person name="Teixeira Mde M."/>
            <person name="Rodrigues A.M."/>
            <person name="Tsui C.K."/>
            <person name="de Almeida L.G."/>
            <person name="Van Diepeningen A.D."/>
            <person name="van den Ende B.G."/>
            <person name="Fernandes G.F."/>
            <person name="Kano R."/>
            <person name="Hamelin R.C."/>
            <person name="Lopes-Bezerra L.M."/>
            <person name="Vasconcelos A.T."/>
            <person name="de Hoog S."/>
            <person name="de Camargo Z.P."/>
            <person name="Felipe M.S."/>
        </authorList>
    </citation>
    <scope>NUCLEOTIDE SEQUENCE [LARGE SCALE GENOMIC DNA]</scope>
    <source>
        <strain evidence="12 13">1099-18</strain>
    </source>
</reference>
<dbReference type="PANTHER" id="PTHR34992:SF5">
    <property type="entry name" value="ANCHORED PROTEIN, PUTATIVE (AFU_ORTHOLOGUE AFUA_6G02800)-RELATED"/>
    <property type="match status" value="1"/>
</dbReference>
<evidence type="ECO:0000256" key="4">
    <source>
        <dbReference type="ARBA" id="ARBA00022729"/>
    </source>
</evidence>
<protein>
    <recommendedName>
        <fullName evidence="11">Copper acquisition factor BIM1-like domain-containing protein</fullName>
    </recommendedName>
</protein>
<feature type="domain" description="Copper acquisition factor BIM1-like" evidence="11">
    <location>
        <begin position="30"/>
        <end position="177"/>
    </location>
</feature>
<keyword evidence="2" id="KW-1003">Cell membrane</keyword>
<dbReference type="InterPro" id="IPR046530">
    <property type="entry name" value="BIM1-like_dom"/>
</dbReference>
<feature type="region of interest" description="Disordered" evidence="8">
    <location>
        <begin position="258"/>
        <end position="283"/>
    </location>
</feature>
<sequence length="283" mass="29167">MRFAAILSATATMAGVVRAAHGDGDEGSIMGPVAFLWPDDRNWSAAADNNGPCGSTEGVTNRTLFPLSHGSVALTIADEAYKVAFYVAFTNDPTRQTEFQEQVVNNVTEVAPGHQCYKIDPVPPSTTAGTNATIQLQYWAVYEGENNNQNQTFYACADVTFVEDADIVGSVPCFNVTASDFSSEGSSSTISAGSGATTGPTGPGVGSSAAPTTASETSGLAAGAKAGIAVGSIAGVAALAALGVFVYARKRHTGYLERRRASKMNAPIPLNKRKPDGTSVTSA</sequence>
<feature type="transmembrane region" description="Helical" evidence="9">
    <location>
        <begin position="226"/>
        <end position="248"/>
    </location>
</feature>
<feature type="region of interest" description="Disordered" evidence="8">
    <location>
        <begin position="181"/>
        <end position="214"/>
    </location>
</feature>
<dbReference type="GO" id="GO:0005886">
    <property type="term" value="C:plasma membrane"/>
    <property type="evidence" value="ECO:0007669"/>
    <property type="project" value="UniProtKB-SubCell"/>
</dbReference>
<reference evidence="12 13" key="1">
    <citation type="journal article" date="2014" name="BMC Genomics">
        <title>Comparative genomics of the major fungal agents of human and animal Sporotrichosis: Sporothrix schenckii and Sporothrix brasiliensis.</title>
        <authorList>
            <person name="Teixeira M.M."/>
            <person name="de Almeida L.G."/>
            <person name="Kubitschek-Barreira P."/>
            <person name="Alves F.L."/>
            <person name="Kioshima E.S."/>
            <person name="Abadio A.K."/>
            <person name="Fernandes L."/>
            <person name="Derengowski L.S."/>
            <person name="Ferreira K.S."/>
            <person name="Souza R.C."/>
            <person name="Ruiz J.C."/>
            <person name="de Andrade N.C."/>
            <person name="Paes H.C."/>
            <person name="Nicola A.M."/>
            <person name="Albuquerque P."/>
            <person name="Gerber A.L."/>
            <person name="Martins V.P."/>
            <person name="Peconick L.D."/>
            <person name="Neto A.V."/>
            <person name="Chaucanez C.B."/>
            <person name="Silva P.A."/>
            <person name="Cunha O.L."/>
            <person name="de Oliveira F.F."/>
            <person name="dos Santos T.C."/>
            <person name="Barros A.L."/>
            <person name="Soares M.A."/>
            <person name="de Oliveira L.M."/>
            <person name="Marini M.M."/>
            <person name="Villalobos-Duno H."/>
            <person name="Cunha M.M."/>
            <person name="de Hoog S."/>
            <person name="da Silveira J.F."/>
            <person name="Henrissat B."/>
            <person name="Nino-Vega G.A."/>
            <person name="Cisalpino P.S."/>
            <person name="Mora-Montes H.M."/>
            <person name="Almeida S.R."/>
            <person name="Stajich J.E."/>
            <person name="Lopes-Bezerra L.M."/>
            <person name="Vasconcelos A.T."/>
            <person name="Felipe M.S."/>
        </authorList>
    </citation>
    <scope>NUCLEOTIDE SEQUENCE [LARGE SCALE GENOMIC DNA]</scope>
    <source>
        <strain evidence="12 13">1099-18</strain>
    </source>
</reference>
<evidence type="ECO:0000256" key="2">
    <source>
        <dbReference type="ARBA" id="ARBA00022475"/>
    </source>
</evidence>
<dbReference type="OrthoDB" id="2587363at2759"/>
<dbReference type="InterPro" id="IPR046936">
    <property type="entry name" value="BIM1-like"/>
</dbReference>
<gene>
    <name evidence="12" type="ORF">SPSK_09582</name>
</gene>
<comment type="subcellular location">
    <subcellularLocation>
        <location evidence="1">Cell membrane</location>
        <topology evidence="1">Lipid-anchor</topology>
        <topology evidence="1">GPI-anchor</topology>
    </subcellularLocation>
</comment>
<dbReference type="Proteomes" id="UP000033710">
    <property type="component" value="Unassembled WGS sequence"/>
</dbReference>
<evidence type="ECO:0000313" key="13">
    <source>
        <dbReference type="Proteomes" id="UP000033710"/>
    </source>
</evidence>
<keyword evidence="5 9" id="KW-0472">Membrane</keyword>
<feature type="chain" id="PRO_5002455147" description="Copper acquisition factor BIM1-like domain-containing protein" evidence="10">
    <location>
        <begin position="20"/>
        <end position="283"/>
    </location>
</feature>
<evidence type="ECO:0000256" key="9">
    <source>
        <dbReference type="SAM" id="Phobius"/>
    </source>
</evidence>
<evidence type="ECO:0000256" key="8">
    <source>
        <dbReference type="SAM" id="MobiDB-lite"/>
    </source>
</evidence>
<keyword evidence="9" id="KW-1133">Transmembrane helix</keyword>
<proteinExistence type="predicted"/>
<dbReference type="GeneID" id="27671431"/>
<name>A0A0F2M7K7_SPOSC</name>
<evidence type="ECO:0000259" key="11">
    <source>
        <dbReference type="Pfam" id="PF20238"/>
    </source>
</evidence>
<dbReference type="VEuPathDB" id="FungiDB:SPSK_09582"/>
<dbReference type="GO" id="GO:0098552">
    <property type="term" value="C:side of membrane"/>
    <property type="evidence" value="ECO:0007669"/>
    <property type="project" value="UniProtKB-KW"/>
</dbReference>